<dbReference type="SUPFAM" id="SSF56112">
    <property type="entry name" value="Protein kinase-like (PK-like)"/>
    <property type="match status" value="1"/>
</dbReference>
<dbReference type="AlphaFoldDB" id="A0A562YCE0"/>
<dbReference type="RefSeq" id="WP_133356865.1">
    <property type="nucleotide sequence ID" value="NZ_SMZJ02000006.1"/>
</dbReference>
<dbReference type="Gene3D" id="3.90.1200.10">
    <property type="match status" value="1"/>
</dbReference>
<keyword evidence="2" id="KW-0808">Transferase</keyword>
<evidence type="ECO:0000313" key="3">
    <source>
        <dbReference type="EMBL" id="TWO31964.1"/>
    </source>
</evidence>
<reference evidence="3 4" key="1">
    <citation type="submission" date="2019-07" db="EMBL/GenBank/DDBJ databases">
        <title>Seonamhaeicola sp. W255 draft genome.</title>
        <authorList>
            <person name="Zhang X.-Y."/>
            <person name="Zhang R."/>
            <person name="Zhong Y.-L."/>
            <person name="Du Z.-J."/>
        </authorList>
    </citation>
    <scope>NUCLEOTIDE SEQUENCE [LARGE SCALE GENOMIC DNA]</scope>
    <source>
        <strain evidence="3 4">W255</strain>
    </source>
</reference>
<dbReference type="InterPro" id="IPR016477">
    <property type="entry name" value="Fructo-/Ketosamine-3-kinase"/>
</dbReference>
<organism evidence="3 4">
    <name type="scientific">Seonamhaeicola sediminis</name>
    <dbReference type="NCBI Taxonomy" id="2528206"/>
    <lineage>
        <taxon>Bacteria</taxon>
        <taxon>Pseudomonadati</taxon>
        <taxon>Bacteroidota</taxon>
        <taxon>Flavobacteriia</taxon>
        <taxon>Flavobacteriales</taxon>
        <taxon>Flavobacteriaceae</taxon>
    </lineage>
</organism>
<keyword evidence="2 3" id="KW-0418">Kinase</keyword>
<comment type="caution">
    <text evidence="3">The sequence shown here is derived from an EMBL/GenBank/DDBJ whole genome shotgun (WGS) entry which is preliminary data.</text>
</comment>
<keyword evidence="4" id="KW-1185">Reference proteome</keyword>
<dbReference type="Gene3D" id="3.30.200.20">
    <property type="entry name" value="Phosphorylase Kinase, domain 1"/>
    <property type="match status" value="1"/>
</dbReference>
<name>A0A562YCE0_9FLAO</name>
<evidence type="ECO:0000256" key="1">
    <source>
        <dbReference type="ARBA" id="ARBA00009460"/>
    </source>
</evidence>
<dbReference type="PIRSF" id="PIRSF006221">
    <property type="entry name" value="Ketosamine-3-kinase"/>
    <property type="match status" value="1"/>
</dbReference>
<evidence type="ECO:0000256" key="2">
    <source>
        <dbReference type="PIRNR" id="PIRNR006221"/>
    </source>
</evidence>
<dbReference type="GO" id="GO:0016301">
    <property type="term" value="F:kinase activity"/>
    <property type="evidence" value="ECO:0007669"/>
    <property type="project" value="UniProtKB-UniRule"/>
</dbReference>
<dbReference type="InterPro" id="IPR011009">
    <property type="entry name" value="Kinase-like_dom_sf"/>
</dbReference>
<evidence type="ECO:0000313" key="4">
    <source>
        <dbReference type="Proteomes" id="UP000295814"/>
    </source>
</evidence>
<dbReference type="Pfam" id="PF03881">
    <property type="entry name" value="Fructosamin_kin"/>
    <property type="match status" value="1"/>
</dbReference>
<dbReference type="PANTHER" id="PTHR12149">
    <property type="entry name" value="FRUCTOSAMINE 3 KINASE-RELATED PROTEIN"/>
    <property type="match status" value="1"/>
</dbReference>
<dbReference type="PANTHER" id="PTHR12149:SF8">
    <property type="entry name" value="PROTEIN-RIBULOSAMINE 3-KINASE"/>
    <property type="match status" value="1"/>
</dbReference>
<sequence>MLNNAFIKQLEDLLSQKIESSQSVSGGDISEAFVIKTNTQKFFLKKNRLENQNMFKTEYRGLQAIAKTNTITTPKVYGIGTFENSSFLLLEWIESKHPSNKDFKTLGTQLAQLHQITAAQFGFENNNFIGSLNQSNNKHSNWTNFYVEERLLPQLNLAKSKGLLNSKEIPSTLAIKETLQPIFENIKPSLLHGDLWSGNYLISSKGIPYLIDPAVYYGHNEVDIAMTKLFGGFSNDFYEAYFDMTPPDHHTNQRVEIYQLYYLLVHLNLFGQSYYGSVKSILQKYF</sequence>
<accession>A0A562YCE0</accession>
<gene>
    <name evidence="3" type="ORF">E1J38_011325</name>
</gene>
<protein>
    <submittedName>
        <fullName evidence="3">Fructosamine kinase family protein</fullName>
    </submittedName>
</protein>
<comment type="similarity">
    <text evidence="1 2">Belongs to the fructosamine kinase family.</text>
</comment>
<dbReference type="Proteomes" id="UP000295814">
    <property type="component" value="Unassembled WGS sequence"/>
</dbReference>
<proteinExistence type="inferred from homology"/>
<dbReference type="OrthoDB" id="5291879at2"/>
<dbReference type="EMBL" id="SMZJ02000006">
    <property type="protein sequence ID" value="TWO31964.1"/>
    <property type="molecule type" value="Genomic_DNA"/>
</dbReference>